<comment type="function">
    <text evidence="3">Component of the exocyst complex.</text>
</comment>
<reference evidence="6" key="1">
    <citation type="submission" date="2025-08" db="UniProtKB">
        <authorList>
            <consortium name="RefSeq"/>
        </authorList>
    </citation>
    <scope>IDENTIFICATION</scope>
    <source>
        <tissue evidence="6">Leaves</tissue>
    </source>
</reference>
<dbReference type="GO" id="GO:0015031">
    <property type="term" value="P:protein transport"/>
    <property type="evidence" value="ECO:0007669"/>
    <property type="project" value="UniProtKB-KW"/>
</dbReference>
<keyword evidence="3" id="KW-0268">Exocytosis</keyword>
<dbReference type="PANTHER" id="PTHR12542:SF93">
    <property type="entry name" value="EXOCYST COMPLEX COMPONENT EXO70C2"/>
    <property type="match status" value="1"/>
</dbReference>
<dbReference type="FunCoup" id="A0A2I4FR26">
    <property type="interactions" value="3606"/>
</dbReference>
<dbReference type="Proteomes" id="UP000235220">
    <property type="component" value="Chromosome 1"/>
</dbReference>
<dbReference type="InterPro" id="IPR004140">
    <property type="entry name" value="Exo70"/>
</dbReference>
<dbReference type="Gramene" id="Jr01_01320_p1">
    <property type="protein sequence ID" value="cds.Jr01_01320_p1"/>
    <property type="gene ID" value="Jr01_01320"/>
</dbReference>
<keyword evidence="2 3" id="KW-0813">Transport</keyword>
<protein>
    <recommendedName>
        <fullName evidence="3">Exocyst subunit Exo70 family protein</fullName>
    </recommendedName>
</protein>
<dbReference type="KEGG" id="jre:109001321"/>
<dbReference type="Gene3D" id="1.20.1280.170">
    <property type="entry name" value="Exocyst complex component Exo70"/>
    <property type="match status" value="1"/>
</dbReference>
<feature type="compositionally biased region" description="Basic and acidic residues" evidence="4">
    <location>
        <begin position="37"/>
        <end position="50"/>
    </location>
</feature>
<feature type="compositionally biased region" description="Polar residues" evidence="4">
    <location>
        <begin position="1"/>
        <end position="11"/>
    </location>
</feature>
<proteinExistence type="inferred from homology"/>
<organism evidence="5 6">
    <name type="scientific">Juglans regia</name>
    <name type="common">English walnut</name>
    <dbReference type="NCBI Taxonomy" id="51240"/>
    <lineage>
        <taxon>Eukaryota</taxon>
        <taxon>Viridiplantae</taxon>
        <taxon>Streptophyta</taxon>
        <taxon>Embryophyta</taxon>
        <taxon>Tracheophyta</taxon>
        <taxon>Spermatophyta</taxon>
        <taxon>Magnoliopsida</taxon>
        <taxon>eudicotyledons</taxon>
        <taxon>Gunneridae</taxon>
        <taxon>Pentapetalae</taxon>
        <taxon>rosids</taxon>
        <taxon>fabids</taxon>
        <taxon>Fagales</taxon>
        <taxon>Juglandaceae</taxon>
        <taxon>Juglans</taxon>
    </lineage>
</organism>
<dbReference type="GO" id="GO:0080092">
    <property type="term" value="P:regulation of pollen tube growth"/>
    <property type="evidence" value="ECO:0007669"/>
    <property type="project" value="EnsemblPlants"/>
</dbReference>
<evidence type="ECO:0000256" key="3">
    <source>
        <dbReference type="RuleBase" id="RU365026"/>
    </source>
</evidence>
<sequence length="681" mass="77912">METNLSENSPSFGRKLDHPPNPREDTEAVFYANQSSETDRLPKENVGEDDRNVDDEEIVQGELTASSGPVSDPHLNFLKVSENIDEFLSSLPSNTDDNNENENVVPVQIPHELIDTFLDLVEAKLSKLEGAAQCGDPDEDLSFLEAVHRISNLTKSLRQLKLDSHGSRIFNRIGGIHQRAMSFLEEEFRFLLEESRTTGSDTKGMQDQQLQMESETTRDMINFPGYPDDVVSSMNKMAKEMISGGYESECCQVYMAARSNELEESLHKQLGFEKHSIDEVQRMQWESLEREIATWTKAFKQCATLYFSGEKALAEAVFSDHPSISASLFGNLTRGVLIQLLDFAEGVAMTKQRSAEKLFKFLDMYENLRDLMPSMESLFEGECGDDLKTEINLARCRLGETAILMFCDLENSIKFDTGKTPVPGGAVHPLIRYSMNYLKYACEYKDTLEQVFREHSKIERADSINRPQYLEDETQSLNNQNETQSRSPFSAQLMRVMELLDSNLEGKAKLYKDVALSNIFMMNNGRYILQKIKGSTEIHGLMGDTWYRKRSSDMRQYHKNYQRETWNKLLGCLNHEGLNVNGKVVKPVLKERFKSFNQMFDEIHKTQSTWVVSDEQLQSELRVSISAVVIPAYRSFLGRFSQYLQAGRQTEKYVKYQPEDIEDCIDKLFEGNPASTARRRP</sequence>
<dbReference type="GeneID" id="109001321"/>
<dbReference type="GO" id="GO:0090406">
    <property type="term" value="C:pollen tube"/>
    <property type="evidence" value="ECO:0007669"/>
    <property type="project" value="EnsemblPlants"/>
</dbReference>
<dbReference type="GO" id="GO:0005634">
    <property type="term" value="C:nucleus"/>
    <property type="evidence" value="ECO:0007669"/>
    <property type="project" value="EnsemblPlants"/>
</dbReference>
<keyword evidence="3" id="KW-0653">Protein transport</keyword>
<evidence type="ECO:0000256" key="2">
    <source>
        <dbReference type="ARBA" id="ARBA00022448"/>
    </source>
</evidence>
<name>A0A2I4FR26_JUGRE</name>
<dbReference type="OrthoDB" id="1922221at2759"/>
<evidence type="ECO:0000256" key="1">
    <source>
        <dbReference type="ARBA" id="ARBA00006756"/>
    </source>
</evidence>
<dbReference type="GO" id="GO:0005829">
    <property type="term" value="C:cytosol"/>
    <property type="evidence" value="ECO:0007669"/>
    <property type="project" value="EnsemblPlants"/>
</dbReference>
<feature type="compositionally biased region" description="Basic and acidic residues" evidence="4">
    <location>
        <begin position="14"/>
        <end position="26"/>
    </location>
</feature>
<dbReference type="SUPFAM" id="SSF74788">
    <property type="entry name" value="Cullin repeat-like"/>
    <property type="match status" value="1"/>
</dbReference>
<evidence type="ECO:0000313" key="5">
    <source>
        <dbReference type="Proteomes" id="UP000235220"/>
    </source>
</evidence>
<dbReference type="InterPro" id="IPR046364">
    <property type="entry name" value="Exo70_C"/>
</dbReference>
<feature type="region of interest" description="Disordered" evidence="4">
    <location>
        <begin position="1"/>
        <end position="54"/>
    </location>
</feature>
<comment type="similarity">
    <text evidence="1 3">Belongs to the EXO70 family.</text>
</comment>
<keyword evidence="5" id="KW-1185">Reference proteome</keyword>
<dbReference type="RefSeq" id="XP_018834105.1">
    <property type="nucleotide sequence ID" value="XM_018978560.2"/>
</dbReference>
<dbReference type="InterPro" id="IPR016159">
    <property type="entry name" value="Cullin_repeat-like_dom_sf"/>
</dbReference>
<accession>A0A2I4FR26</accession>
<gene>
    <name evidence="6" type="primary">LOC109001321</name>
</gene>
<evidence type="ECO:0000313" key="6">
    <source>
        <dbReference type="RefSeq" id="XP_018834105.1"/>
    </source>
</evidence>
<dbReference type="GO" id="GO:0005546">
    <property type="term" value="F:phosphatidylinositol-4,5-bisphosphate binding"/>
    <property type="evidence" value="ECO:0007669"/>
    <property type="project" value="InterPro"/>
</dbReference>
<dbReference type="STRING" id="51240.A0A2I4FR26"/>
<dbReference type="AlphaFoldDB" id="A0A2I4FR26"/>
<dbReference type="Pfam" id="PF03081">
    <property type="entry name" value="Exo70_C"/>
    <property type="match status" value="1"/>
</dbReference>
<evidence type="ECO:0000256" key="4">
    <source>
        <dbReference type="SAM" id="MobiDB-lite"/>
    </source>
</evidence>
<dbReference type="GO" id="GO:0006887">
    <property type="term" value="P:exocytosis"/>
    <property type="evidence" value="ECO:0000318"/>
    <property type="project" value="GO_Central"/>
</dbReference>
<dbReference type="Pfam" id="PF20669">
    <property type="entry name" value="Exo70_N"/>
    <property type="match status" value="1"/>
</dbReference>
<dbReference type="GO" id="GO:0000145">
    <property type="term" value="C:exocyst"/>
    <property type="evidence" value="ECO:0000318"/>
    <property type="project" value="GO_Central"/>
</dbReference>
<dbReference type="PANTHER" id="PTHR12542">
    <property type="entry name" value="EXOCYST COMPLEX PROTEIN EXO70"/>
    <property type="match status" value="1"/>
</dbReference>
<dbReference type="FunFam" id="1.20.1280.170:FF:000003">
    <property type="entry name" value="Exocyst subunit Exo70 family protein"/>
    <property type="match status" value="1"/>
</dbReference>